<dbReference type="InterPro" id="IPR040442">
    <property type="entry name" value="Pyrv_kinase-like_dom_sf"/>
</dbReference>
<comment type="caution">
    <text evidence="8">The sequence shown here is derived from an EMBL/GenBank/DDBJ whole genome shotgun (WGS) entry which is preliminary data.</text>
</comment>
<keyword evidence="3 6" id="KW-0479">Metal-binding</keyword>
<evidence type="ECO:0000256" key="4">
    <source>
        <dbReference type="ARBA" id="ARBA00022842"/>
    </source>
</evidence>
<evidence type="ECO:0000259" key="7">
    <source>
        <dbReference type="Pfam" id="PF03328"/>
    </source>
</evidence>
<keyword evidence="4 6" id="KW-0460">Magnesium</keyword>
<comment type="cofactor">
    <cofactor evidence="1">
        <name>Mg(2+)</name>
        <dbReference type="ChEBI" id="CHEBI:18420"/>
    </cofactor>
</comment>
<evidence type="ECO:0000256" key="6">
    <source>
        <dbReference type="PIRSR" id="PIRSR015582-2"/>
    </source>
</evidence>
<reference evidence="8" key="1">
    <citation type="submission" date="2023-03" db="EMBL/GenBank/DDBJ databases">
        <title>Multiphase analysis and comparison of six strains from genera Psychromarinibacter, Lutimaribacter, and Maritimibacter, including a novel species: Psychromarinibacter sediminicola sp. nov.</title>
        <authorList>
            <person name="Wang Y.-H."/>
            <person name="Ye M.-Q."/>
            <person name="Du Z.-J."/>
        </authorList>
    </citation>
    <scope>NUCLEOTIDE SEQUENCE</scope>
    <source>
        <strain evidence="8">C21-152</strain>
    </source>
</reference>
<dbReference type="GO" id="GO:0006107">
    <property type="term" value="P:oxaloacetate metabolic process"/>
    <property type="evidence" value="ECO:0007669"/>
    <property type="project" value="TreeGrafter"/>
</dbReference>
<dbReference type="AlphaFoldDB" id="A0AAE3NNL6"/>
<gene>
    <name evidence="8" type="ORF">P1J78_00220</name>
</gene>
<evidence type="ECO:0000313" key="9">
    <source>
        <dbReference type="Proteomes" id="UP001220964"/>
    </source>
</evidence>
<dbReference type="InterPro" id="IPR005000">
    <property type="entry name" value="Aldolase/citrate-lyase_domain"/>
</dbReference>
<feature type="domain" description="HpcH/HpaI aldolase/citrate lyase" evidence="7">
    <location>
        <begin position="5"/>
        <end position="206"/>
    </location>
</feature>
<dbReference type="Proteomes" id="UP001220964">
    <property type="component" value="Unassembled WGS sequence"/>
</dbReference>
<dbReference type="PIRSF" id="PIRSF015582">
    <property type="entry name" value="Cit_lyase_B"/>
    <property type="match status" value="1"/>
</dbReference>
<dbReference type="InterPro" id="IPR011206">
    <property type="entry name" value="Citrate_lyase_beta/mcl1/mcl2"/>
</dbReference>
<evidence type="ECO:0000256" key="1">
    <source>
        <dbReference type="ARBA" id="ARBA00001946"/>
    </source>
</evidence>
<dbReference type="GO" id="GO:0000287">
    <property type="term" value="F:magnesium ion binding"/>
    <property type="evidence" value="ECO:0007669"/>
    <property type="project" value="TreeGrafter"/>
</dbReference>
<dbReference type="InterPro" id="IPR015813">
    <property type="entry name" value="Pyrv/PenolPyrv_kinase-like_dom"/>
</dbReference>
<evidence type="ECO:0000256" key="2">
    <source>
        <dbReference type="ARBA" id="ARBA00005568"/>
    </source>
</evidence>
<comment type="similarity">
    <text evidence="2">Belongs to the HpcH/HpaI aldolase family.</text>
</comment>
<keyword evidence="8" id="KW-0456">Lyase</keyword>
<dbReference type="PANTHER" id="PTHR32308">
    <property type="entry name" value="LYASE BETA SUBUNIT, PUTATIVE (AFU_ORTHOLOGUE AFUA_4G13030)-RELATED"/>
    <property type="match status" value="1"/>
</dbReference>
<protein>
    <submittedName>
        <fullName evidence="8">CoA ester lyase</fullName>
    </submittedName>
</protein>
<feature type="binding site" evidence="5">
    <location>
        <position position="113"/>
    </location>
    <ligand>
        <name>substrate</name>
    </ligand>
</feature>
<dbReference type="RefSeq" id="WP_275565292.1">
    <property type="nucleotide sequence ID" value="NZ_JARGYC010000001.1"/>
</dbReference>
<sequence length="274" mass="28746">MRDPRSYLFVPGNRPDRFAKAAAAGADALILDLEDAVGPSEKDDARVSVRRWFEGGGAGLVRVNGTDTPWFADDVAALAELGPAAVMVPKADRASLALAARKLPGRALLALVETVAGLAELREAARMPGVARLAFGNLDFGTDARVPPESPVLDAARVELALASRLADLPPPVDGVTMALKDDAVLRADIQRACLSGFSAKLCIHPAQVEPVNSGFLPSADELDWARRVLAALQTAGGSVVQLDGKMVDKPLIERAERIVAAMPDEPVPQPGLG</sequence>
<evidence type="ECO:0000256" key="3">
    <source>
        <dbReference type="ARBA" id="ARBA00022723"/>
    </source>
</evidence>
<dbReference type="Pfam" id="PF03328">
    <property type="entry name" value="HpcH_HpaI"/>
    <property type="match status" value="1"/>
</dbReference>
<dbReference type="GO" id="GO:0016829">
    <property type="term" value="F:lyase activity"/>
    <property type="evidence" value="ECO:0007669"/>
    <property type="project" value="UniProtKB-KW"/>
</dbReference>
<dbReference type="PANTHER" id="PTHR32308:SF10">
    <property type="entry name" value="CITRATE LYASE SUBUNIT BETA"/>
    <property type="match status" value="1"/>
</dbReference>
<evidence type="ECO:0000313" key="8">
    <source>
        <dbReference type="EMBL" id="MDF0599142.1"/>
    </source>
</evidence>
<feature type="binding site" evidence="6">
    <location>
        <position position="139"/>
    </location>
    <ligand>
        <name>Mg(2+)</name>
        <dbReference type="ChEBI" id="CHEBI:18420"/>
    </ligand>
</feature>
<feature type="binding site" evidence="6">
    <location>
        <position position="113"/>
    </location>
    <ligand>
        <name>Mg(2+)</name>
        <dbReference type="ChEBI" id="CHEBI:18420"/>
    </ligand>
</feature>
<evidence type="ECO:0000256" key="5">
    <source>
        <dbReference type="PIRSR" id="PIRSR015582-1"/>
    </source>
</evidence>
<organism evidence="8 9">
    <name type="scientific">Psychromarinibacter sediminicola</name>
    <dbReference type="NCBI Taxonomy" id="3033385"/>
    <lineage>
        <taxon>Bacteria</taxon>
        <taxon>Pseudomonadati</taxon>
        <taxon>Pseudomonadota</taxon>
        <taxon>Alphaproteobacteria</taxon>
        <taxon>Rhodobacterales</taxon>
        <taxon>Paracoccaceae</taxon>
        <taxon>Psychromarinibacter</taxon>
    </lineage>
</organism>
<proteinExistence type="inferred from homology"/>
<name>A0AAE3NNL6_9RHOB</name>
<accession>A0AAE3NNL6</accession>
<dbReference type="Gene3D" id="3.20.20.60">
    <property type="entry name" value="Phosphoenolpyruvate-binding domains"/>
    <property type="match status" value="1"/>
</dbReference>
<keyword evidence="9" id="KW-1185">Reference proteome</keyword>
<feature type="binding site" evidence="5">
    <location>
        <position position="62"/>
    </location>
    <ligand>
        <name>substrate</name>
    </ligand>
</feature>
<dbReference type="SUPFAM" id="SSF51621">
    <property type="entry name" value="Phosphoenolpyruvate/pyruvate domain"/>
    <property type="match status" value="1"/>
</dbReference>
<dbReference type="EMBL" id="JARGYC010000001">
    <property type="protein sequence ID" value="MDF0599142.1"/>
    <property type="molecule type" value="Genomic_DNA"/>
</dbReference>